<gene>
    <name evidence="2" type="ORF">M5W82_09040</name>
</gene>
<organism evidence="2 3">
    <name type="scientific">Lysinibacillus xylanilyticus</name>
    <dbReference type="NCBI Taxonomy" id="582475"/>
    <lineage>
        <taxon>Bacteria</taxon>
        <taxon>Bacillati</taxon>
        <taxon>Bacillota</taxon>
        <taxon>Bacilli</taxon>
        <taxon>Bacillales</taxon>
        <taxon>Bacillaceae</taxon>
        <taxon>Lysinibacillus</taxon>
    </lineage>
</organism>
<accession>A0ABT4ESC0</accession>
<feature type="compositionally biased region" description="Polar residues" evidence="1">
    <location>
        <begin position="62"/>
        <end position="74"/>
    </location>
</feature>
<evidence type="ECO:0000313" key="3">
    <source>
        <dbReference type="Proteomes" id="UP001527052"/>
    </source>
</evidence>
<dbReference type="RefSeq" id="WP_268637200.1">
    <property type="nucleotide sequence ID" value="NZ_JAMDLZ010000015.1"/>
</dbReference>
<comment type="caution">
    <text evidence="2">The sequence shown here is derived from an EMBL/GenBank/DDBJ whole genome shotgun (WGS) entry which is preliminary data.</text>
</comment>
<protein>
    <submittedName>
        <fullName evidence="2">Uncharacterized protein</fullName>
    </submittedName>
</protein>
<dbReference type="EMBL" id="JAMDLZ010000015">
    <property type="protein sequence ID" value="MCY9547099.1"/>
    <property type="molecule type" value="Genomic_DNA"/>
</dbReference>
<dbReference type="Proteomes" id="UP001527052">
    <property type="component" value="Unassembled WGS sequence"/>
</dbReference>
<name>A0ABT4ESC0_9BACI</name>
<feature type="region of interest" description="Disordered" evidence="1">
    <location>
        <begin position="62"/>
        <end position="81"/>
    </location>
</feature>
<evidence type="ECO:0000313" key="2">
    <source>
        <dbReference type="EMBL" id="MCY9547099.1"/>
    </source>
</evidence>
<proteinExistence type="predicted"/>
<evidence type="ECO:0000256" key="1">
    <source>
        <dbReference type="SAM" id="MobiDB-lite"/>
    </source>
</evidence>
<sequence>MWENKAVELSNFCKKTSDITNNVILLLPLHFTKNICCCRFAFAQKTSAAALRFHTKDICSPSGSLDATSRNGNQPFYGDEP</sequence>
<reference evidence="2 3" key="1">
    <citation type="submission" date="2022-05" db="EMBL/GenBank/DDBJ databases">
        <title>Genome Sequencing of Bee-Associated Microbes.</title>
        <authorList>
            <person name="Dunlap C."/>
        </authorList>
    </citation>
    <scope>NUCLEOTIDE SEQUENCE [LARGE SCALE GENOMIC DNA]</scope>
    <source>
        <strain evidence="2 3">NRRL BD-083</strain>
    </source>
</reference>
<keyword evidence="3" id="KW-1185">Reference proteome</keyword>